<comment type="similarity">
    <text evidence="1">Belongs to the Smg family.</text>
</comment>
<evidence type="ECO:0000313" key="3">
    <source>
        <dbReference type="Proteomes" id="UP000275461"/>
    </source>
</evidence>
<dbReference type="InterPro" id="IPR007456">
    <property type="entry name" value="Smg"/>
</dbReference>
<organism evidence="2 3">
    <name type="scientific">Alkalispirillum mobile</name>
    <dbReference type="NCBI Taxonomy" id="85925"/>
    <lineage>
        <taxon>Bacteria</taxon>
        <taxon>Pseudomonadati</taxon>
        <taxon>Pseudomonadota</taxon>
        <taxon>Gammaproteobacteria</taxon>
        <taxon>Chromatiales</taxon>
        <taxon>Ectothiorhodospiraceae</taxon>
        <taxon>Alkalispirillum</taxon>
    </lineage>
</organism>
<evidence type="ECO:0000256" key="1">
    <source>
        <dbReference type="HAMAP-Rule" id="MF_00598"/>
    </source>
</evidence>
<dbReference type="PANTHER" id="PTHR38692">
    <property type="entry name" value="PROTEIN SMG"/>
    <property type="match status" value="1"/>
</dbReference>
<comment type="caution">
    <text evidence="2">The sequence shown here is derived from an EMBL/GenBank/DDBJ whole genome shotgun (WGS) entry which is preliminary data.</text>
</comment>
<accession>A0A498C3T6</accession>
<dbReference type="RefSeq" id="WP_121442975.1">
    <property type="nucleotide sequence ID" value="NZ_RCDA01000004.1"/>
</dbReference>
<dbReference type="AlphaFoldDB" id="A0A498C3T6"/>
<dbReference type="EMBL" id="RCDA01000004">
    <property type="protein sequence ID" value="RLK47151.1"/>
    <property type="molecule type" value="Genomic_DNA"/>
</dbReference>
<dbReference type="PANTHER" id="PTHR38692:SF1">
    <property type="entry name" value="PROTEIN SMG"/>
    <property type="match status" value="1"/>
</dbReference>
<keyword evidence="3" id="KW-1185">Reference proteome</keyword>
<dbReference type="Proteomes" id="UP000275461">
    <property type="component" value="Unassembled WGS sequence"/>
</dbReference>
<proteinExistence type="inferred from homology"/>
<name>A0A498C3T6_9GAMM</name>
<evidence type="ECO:0000313" key="2">
    <source>
        <dbReference type="EMBL" id="RLK47151.1"/>
    </source>
</evidence>
<dbReference type="HAMAP" id="MF_00598">
    <property type="entry name" value="Smg"/>
    <property type="match status" value="1"/>
</dbReference>
<dbReference type="Pfam" id="PF04361">
    <property type="entry name" value="DUF494"/>
    <property type="match status" value="1"/>
</dbReference>
<dbReference type="NCBIfam" id="NF002897">
    <property type="entry name" value="PRK03430.1"/>
    <property type="match status" value="1"/>
</dbReference>
<protein>
    <recommendedName>
        <fullName evidence="1">Protein Smg homolog</fullName>
    </recommendedName>
</protein>
<dbReference type="OrthoDB" id="9788984at2"/>
<sequence length="157" mass="18221">MKQSIFEVLIYLFENYLANDDEPSPDRDSLESELFEAGFTPLEIRKAFDWLDGLADSRNMPATVAGDQAIRVYHEREALRLDVECRGFILFLEQVGILDRSGRELVIDRLMALEEDDVDLDTVKWVVLMVLFNQPGQEEAFNWMEDLLFDNPVHLVH</sequence>
<reference evidence="2 3" key="1">
    <citation type="submission" date="2018-10" db="EMBL/GenBank/DDBJ databases">
        <title>Genomic Encyclopedia of Type Strains, Phase IV (KMG-IV): sequencing the most valuable type-strain genomes for metagenomic binning, comparative biology and taxonomic classification.</title>
        <authorList>
            <person name="Goeker M."/>
        </authorList>
    </citation>
    <scope>NUCLEOTIDE SEQUENCE [LARGE SCALE GENOMIC DNA]</scope>
    <source>
        <strain evidence="2 3">DSM 12769</strain>
    </source>
</reference>
<gene>
    <name evidence="1" type="primary">smg</name>
    <name evidence="2" type="ORF">DFR31_2470</name>
</gene>